<dbReference type="GO" id="GO:0004644">
    <property type="term" value="F:phosphoribosylglycinamide formyltransferase activity"/>
    <property type="evidence" value="ECO:0007669"/>
    <property type="project" value="UniProtKB-UniRule"/>
</dbReference>
<feature type="binding site" evidence="4">
    <location>
        <position position="108"/>
    </location>
    <ligand>
        <name>(6R)-10-formyltetrahydrofolate</name>
        <dbReference type="ChEBI" id="CHEBI:195366"/>
    </ligand>
</feature>
<comment type="pathway">
    <text evidence="1 4">Purine metabolism; IMP biosynthesis via de novo pathway; N(2)-formyl-N(1)-(5-phospho-D-ribosyl)glycinamide from N(1)-(5-phospho-D-ribosyl)glycinamide (10-formyl THF route): step 1/1.</text>
</comment>
<feature type="binding site" evidence="4">
    <location>
        <position position="66"/>
    </location>
    <ligand>
        <name>(6R)-10-formyltetrahydrofolate</name>
        <dbReference type="ChEBI" id="CHEBI:195366"/>
    </ligand>
</feature>
<name>A0A6N8U306_9FIRM</name>
<keyword evidence="7" id="KW-1185">Reference proteome</keyword>
<keyword evidence="2 4" id="KW-0808">Transferase</keyword>
<organism evidence="6 7">
    <name type="scientific">Copranaerobaculum intestinale</name>
    <dbReference type="NCBI Taxonomy" id="2692629"/>
    <lineage>
        <taxon>Bacteria</taxon>
        <taxon>Bacillati</taxon>
        <taxon>Bacillota</taxon>
        <taxon>Erysipelotrichia</taxon>
        <taxon>Erysipelotrichales</taxon>
        <taxon>Erysipelotrichaceae</taxon>
        <taxon>Copranaerobaculum</taxon>
    </lineage>
</organism>
<comment type="function">
    <text evidence="4">Catalyzes the transfer of a formyl group from 10-formyltetrahydrofolate to 5-phospho-ribosyl-glycinamide (GAR), producing 5-phospho-ribosyl-N-formylglycinamide (FGAR) and tetrahydrofolate.</text>
</comment>
<dbReference type="PANTHER" id="PTHR43369:SF2">
    <property type="entry name" value="PHOSPHORIBOSYLGLYCINAMIDE FORMYLTRANSFERASE"/>
    <property type="match status" value="1"/>
</dbReference>
<dbReference type="AlphaFoldDB" id="A0A6N8U306"/>
<dbReference type="CDD" id="cd08645">
    <property type="entry name" value="FMT_core_GART"/>
    <property type="match status" value="1"/>
</dbReference>
<evidence type="ECO:0000313" key="6">
    <source>
        <dbReference type="EMBL" id="MXQ72592.1"/>
    </source>
</evidence>
<comment type="similarity">
    <text evidence="4">Belongs to the GART family.</text>
</comment>
<dbReference type="NCBIfam" id="TIGR00639">
    <property type="entry name" value="PurN"/>
    <property type="match status" value="1"/>
</dbReference>
<comment type="catalytic activity">
    <reaction evidence="4">
        <text>N(1)-(5-phospho-beta-D-ribosyl)glycinamide + (6R)-10-formyltetrahydrofolate = N(2)-formyl-N(1)-(5-phospho-beta-D-ribosyl)glycinamide + (6S)-5,6,7,8-tetrahydrofolate + H(+)</text>
        <dbReference type="Rhea" id="RHEA:15053"/>
        <dbReference type="ChEBI" id="CHEBI:15378"/>
        <dbReference type="ChEBI" id="CHEBI:57453"/>
        <dbReference type="ChEBI" id="CHEBI:143788"/>
        <dbReference type="ChEBI" id="CHEBI:147286"/>
        <dbReference type="ChEBI" id="CHEBI:195366"/>
        <dbReference type="EC" id="2.1.2.2"/>
    </reaction>
</comment>
<feature type="binding site" evidence="4">
    <location>
        <begin position="91"/>
        <end position="94"/>
    </location>
    <ligand>
        <name>(6R)-10-formyltetrahydrofolate</name>
        <dbReference type="ChEBI" id="CHEBI:195366"/>
    </ligand>
</feature>
<comment type="caution">
    <text evidence="6">The sequence shown here is derived from an EMBL/GenBank/DDBJ whole genome shotgun (WGS) entry which is preliminary data.</text>
</comment>
<reference evidence="6 7" key="2">
    <citation type="submission" date="2020-01" db="EMBL/GenBank/DDBJ databases">
        <title>Clostridiaceae sp. nov. isolated from the gut of human by culturomics.</title>
        <authorList>
            <person name="Chang Y."/>
        </authorList>
    </citation>
    <scope>NUCLEOTIDE SEQUENCE [LARGE SCALE GENOMIC DNA]</scope>
    <source>
        <strain evidence="6 7">DONG20-135</strain>
    </source>
</reference>
<evidence type="ECO:0000256" key="1">
    <source>
        <dbReference type="ARBA" id="ARBA00005054"/>
    </source>
</evidence>
<evidence type="ECO:0000259" key="5">
    <source>
        <dbReference type="Pfam" id="PF00551"/>
    </source>
</evidence>
<dbReference type="HAMAP" id="MF_01930">
    <property type="entry name" value="PurN"/>
    <property type="match status" value="1"/>
</dbReference>
<evidence type="ECO:0000256" key="2">
    <source>
        <dbReference type="ARBA" id="ARBA00022679"/>
    </source>
</evidence>
<dbReference type="PANTHER" id="PTHR43369">
    <property type="entry name" value="PHOSPHORIBOSYLGLYCINAMIDE FORMYLTRANSFERASE"/>
    <property type="match status" value="1"/>
</dbReference>
<evidence type="ECO:0000256" key="4">
    <source>
        <dbReference type="HAMAP-Rule" id="MF_01930"/>
    </source>
</evidence>
<sequence>MVKFAVFASGSGTNFENIIHNLETGNIQNAKCVTLIVDKAQAKVIDRAKRLGIAYHVVLPKEFADKEAYEQAVLEILKKDQVELIILAGYMRIITHVLLDAYPKRIINLHPAYLPEFPGKQSILDAYEAKVTYSGVTVHYIDEGIDTGEIIRQEKVMIDPSWSLETLEEHIHALEYQLFPEVINLVCKQIEERR</sequence>
<feature type="active site" description="Proton donor" evidence="4">
    <location>
        <position position="110"/>
    </location>
</feature>
<dbReference type="Pfam" id="PF00551">
    <property type="entry name" value="Formyl_trans_N"/>
    <property type="match status" value="1"/>
</dbReference>
<dbReference type="EMBL" id="WUUQ01000001">
    <property type="protein sequence ID" value="MXQ72592.1"/>
    <property type="molecule type" value="Genomic_DNA"/>
</dbReference>
<gene>
    <name evidence="4 6" type="primary">purN</name>
    <name evidence="6" type="ORF">GSF08_01365</name>
</gene>
<feature type="binding site" evidence="4">
    <location>
        <begin position="12"/>
        <end position="14"/>
    </location>
    <ligand>
        <name>N(1)-(5-phospho-beta-D-ribosyl)glycinamide</name>
        <dbReference type="ChEBI" id="CHEBI:143788"/>
    </ligand>
</feature>
<keyword evidence="3 4" id="KW-0658">Purine biosynthesis</keyword>
<protein>
    <recommendedName>
        <fullName evidence="4">Phosphoribosylglycinamide formyltransferase</fullName>
        <ecNumber evidence="4">2.1.2.2</ecNumber>
    </recommendedName>
    <alternativeName>
        <fullName evidence="4">5'-phosphoribosylglycinamide transformylase</fullName>
    </alternativeName>
    <alternativeName>
        <fullName evidence="4">GAR transformylase</fullName>
        <shortName evidence="4">GART</shortName>
    </alternativeName>
</protein>
<dbReference type="InterPro" id="IPR002376">
    <property type="entry name" value="Formyl_transf_N"/>
</dbReference>
<dbReference type="RefSeq" id="WP_160624082.1">
    <property type="nucleotide sequence ID" value="NZ_WUUQ01000001.1"/>
</dbReference>
<evidence type="ECO:0000256" key="3">
    <source>
        <dbReference type="ARBA" id="ARBA00022755"/>
    </source>
</evidence>
<evidence type="ECO:0000313" key="7">
    <source>
        <dbReference type="Proteomes" id="UP000434036"/>
    </source>
</evidence>
<accession>A0A6N8U306</accession>
<dbReference type="InterPro" id="IPR036477">
    <property type="entry name" value="Formyl_transf_N_sf"/>
</dbReference>
<dbReference type="Proteomes" id="UP000434036">
    <property type="component" value="Unassembled WGS sequence"/>
</dbReference>
<reference evidence="6 7" key="1">
    <citation type="submission" date="2019-12" db="EMBL/GenBank/DDBJ databases">
        <authorList>
            <person name="Yang R."/>
        </authorList>
    </citation>
    <scope>NUCLEOTIDE SEQUENCE [LARGE SCALE GENOMIC DNA]</scope>
    <source>
        <strain evidence="6 7">DONG20-135</strain>
    </source>
</reference>
<dbReference type="SUPFAM" id="SSF53328">
    <property type="entry name" value="Formyltransferase"/>
    <property type="match status" value="1"/>
</dbReference>
<dbReference type="InterPro" id="IPR004607">
    <property type="entry name" value="GART"/>
</dbReference>
<feature type="domain" description="Formyl transferase N-terminal" evidence="5">
    <location>
        <begin position="3"/>
        <end position="183"/>
    </location>
</feature>
<dbReference type="Gene3D" id="3.40.50.170">
    <property type="entry name" value="Formyl transferase, N-terminal domain"/>
    <property type="match status" value="1"/>
</dbReference>
<feature type="site" description="Raises pKa of active site His" evidence="4">
    <location>
        <position position="146"/>
    </location>
</feature>
<proteinExistence type="inferred from homology"/>
<dbReference type="GO" id="GO:0006189">
    <property type="term" value="P:'de novo' IMP biosynthetic process"/>
    <property type="evidence" value="ECO:0007669"/>
    <property type="project" value="UniProtKB-UniRule"/>
</dbReference>
<dbReference type="EC" id="2.1.2.2" evidence="4"/>
<dbReference type="GO" id="GO:0005829">
    <property type="term" value="C:cytosol"/>
    <property type="evidence" value="ECO:0007669"/>
    <property type="project" value="TreeGrafter"/>
</dbReference>
<dbReference type="UniPathway" id="UPA00074">
    <property type="reaction ID" value="UER00126"/>
</dbReference>